<dbReference type="OrthoDB" id="843225at2759"/>
<dbReference type="AlphaFoldDB" id="A0A1E4TTZ5"/>
<organism evidence="2 3">
    <name type="scientific">Pachysolen tannophilus NRRL Y-2460</name>
    <dbReference type="NCBI Taxonomy" id="669874"/>
    <lineage>
        <taxon>Eukaryota</taxon>
        <taxon>Fungi</taxon>
        <taxon>Dikarya</taxon>
        <taxon>Ascomycota</taxon>
        <taxon>Saccharomycotina</taxon>
        <taxon>Pichiomycetes</taxon>
        <taxon>Pachysolenaceae</taxon>
        <taxon>Pachysolen</taxon>
    </lineage>
</organism>
<dbReference type="SUPFAM" id="SSF52402">
    <property type="entry name" value="Adenine nucleotide alpha hydrolases-like"/>
    <property type="match status" value="1"/>
</dbReference>
<feature type="region of interest" description="Disordered" evidence="1">
    <location>
        <begin position="705"/>
        <end position="738"/>
    </location>
</feature>
<evidence type="ECO:0000313" key="3">
    <source>
        <dbReference type="Proteomes" id="UP000094236"/>
    </source>
</evidence>
<reference evidence="3" key="1">
    <citation type="submission" date="2016-05" db="EMBL/GenBank/DDBJ databases">
        <title>Comparative genomics of biotechnologically important yeasts.</title>
        <authorList>
            <consortium name="DOE Joint Genome Institute"/>
            <person name="Riley R."/>
            <person name="Haridas S."/>
            <person name="Wolfe K.H."/>
            <person name="Lopes M.R."/>
            <person name="Hittinger C.T."/>
            <person name="Goker M."/>
            <person name="Salamov A."/>
            <person name="Wisecaver J."/>
            <person name="Long T.M."/>
            <person name="Aerts A.L."/>
            <person name="Barry K."/>
            <person name="Choi C."/>
            <person name="Clum A."/>
            <person name="Coughlan A.Y."/>
            <person name="Deshpande S."/>
            <person name="Douglass A.P."/>
            <person name="Hanson S.J."/>
            <person name="Klenk H.-P."/>
            <person name="Labutti K."/>
            <person name="Lapidus A."/>
            <person name="Lindquist E."/>
            <person name="Lipzen A."/>
            <person name="Meier-Kolthoff J.P."/>
            <person name="Ohm R.A."/>
            <person name="Otillar R.P."/>
            <person name="Pangilinan J."/>
            <person name="Peng Y."/>
            <person name="Rokas A."/>
            <person name="Rosa C.A."/>
            <person name="Scheuner C."/>
            <person name="Sibirny A.A."/>
            <person name="Slot J.C."/>
            <person name="Stielow J.B."/>
            <person name="Sun H."/>
            <person name="Kurtzman C.P."/>
            <person name="Blackwell M."/>
            <person name="Grigoriev I.V."/>
            <person name="Jeffries T.W."/>
        </authorList>
    </citation>
    <scope>NUCLEOTIDE SEQUENCE [LARGE SCALE GENOMIC DNA]</scope>
    <source>
        <strain evidence="3">NRRL Y-2460</strain>
    </source>
</reference>
<evidence type="ECO:0000256" key="1">
    <source>
        <dbReference type="SAM" id="MobiDB-lite"/>
    </source>
</evidence>
<dbReference type="Proteomes" id="UP000094236">
    <property type="component" value="Unassembled WGS sequence"/>
</dbReference>
<feature type="region of interest" description="Disordered" evidence="1">
    <location>
        <begin position="521"/>
        <end position="554"/>
    </location>
</feature>
<feature type="region of interest" description="Disordered" evidence="1">
    <location>
        <begin position="1"/>
        <end position="39"/>
    </location>
</feature>
<name>A0A1E4TTZ5_PACTA</name>
<dbReference type="EMBL" id="KV454014">
    <property type="protein sequence ID" value="ODV95273.1"/>
    <property type="molecule type" value="Genomic_DNA"/>
</dbReference>
<dbReference type="Gene3D" id="3.40.50.620">
    <property type="entry name" value="HUPs"/>
    <property type="match status" value="1"/>
</dbReference>
<feature type="compositionally biased region" description="Basic and acidic residues" evidence="1">
    <location>
        <begin position="1"/>
        <end position="13"/>
    </location>
</feature>
<sequence>MENKIEDKAEGAELKPVLKNNSLSPSTIATPLASEDSLESESGISLMVRKTPSASASASSQRSTLNQKEAIKMFNQLKLSKRSNKALYTKVRCPLPQDLEFEHERRLKTGDFDLENTNLCMVKTKSSDEEQRLKNEREKRKIMLAKNQRKVLARINKSFIERVSFDTIKFDAYYDNDSDDDSDYDYNEFRNSGGTGSIGRSGSIDPEEFFRTTGLNSPRKIRSNPSSPFNIVRPVKSLDPSSGSLFEYIRPSLDYPTRPIITNDSCTLAREHKDFFALYDKKVKGRRPVLPGRVVMVYINGRRHTWVALDWVIKKFLENGDRIVVIASVNPIHGEGRRSFSQTRSRSRKRGLIETKKNTTEHIKDVALNILKYCLLLADENLIVKINVELSVGTTKVTLKDMFKLYHPTVIVTGTKRNIDRTPMVAWNSAKVTDRLVSRFPIPVIMVPSNNMEIFEFSLFAKLREKFANFNCGNEESKENVNVKEIISRGKDFDFEKLNKTSFNKLMDAIKEDNKLSSVLNPGNEIKVSKSRNENDVDDESDESDAYSSENDLDDSISDAFSELSKTFSESDSVMELKKACHNIEVDLDKKLKDLKSSEPSKDLYKDLLSTVSQASRQMGIRMAEIEKSDGMGAAIVRIITGLPDRKAKKSMLDVADDAPHPGLSRFKTAGQAVSVVPSINISGDPTLDEEHNNRLRPTRSSLKFQLSRTDSERRKMKGKNDNDRRPSAGMLFPDNSDPNLEFHRNKLQVTFSSPNIESTTHNRRKVDAEKDKIRSKFSLRSLFKKYSK</sequence>
<dbReference type="InterPro" id="IPR014729">
    <property type="entry name" value="Rossmann-like_a/b/a_fold"/>
</dbReference>
<evidence type="ECO:0008006" key="4">
    <source>
        <dbReference type="Google" id="ProtNLM"/>
    </source>
</evidence>
<feature type="compositionally biased region" description="Acidic residues" evidence="1">
    <location>
        <begin position="536"/>
        <end position="554"/>
    </location>
</feature>
<dbReference type="STRING" id="669874.A0A1E4TTZ5"/>
<protein>
    <recommendedName>
        <fullName evidence="4">UspA domain-containing protein</fullName>
    </recommendedName>
</protein>
<proteinExistence type="predicted"/>
<gene>
    <name evidence="2" type="ORF">PACTADRAFT_50018</name>
</gene>
<evidence type="ECO:0000313" key="2">
    <source>
        <dbReference type="EMBL" id="ODV95273.1"/>
    </source>
</evidence>
<accession>A0A1E4TTZ5</accession>
<feature type="region of interest" description="Disordered" evidence="1">
    <location>
        <begin position="752"/>
        <end position="771"/>
    </location>
</feature>
<keyword evidence="3" id="KW-1185">Reference proteome</keyword>
<feature type="compositionally biased region" description="Polar residues" evidence="1">
    <location>
        <begin position="19"/>
        <end position="29"/>
    </location>
</feature>
<feature type="compositionally biased region" description="Basic and acidic residues" evidence="1">
    <location>
        <begin position="710"/>
        <end position="727"/>
    </location>
</feature>